<dbReference type="HAMAP" id="MF_00101">
    <property type="entry name" value="AcpS"/>
    <property type="match status" value="1"/>
</dbReference>
<evidence type="ECO:0000256" key="7">
    <source>
        <dbReference type="ARBA" id="ARBA00023160"/>
    </source>
</evidence>
<keyword evidence="4" id="KW-0276">Fatty acid metabolism</keyword>
<dbReference type="AlphaFoldDB" id="A0A5J4KZU2"/>
<dbReference type="SUPFAM" id="SSF56214">
    <property type="entry name" value="4'-phosphopantetheinyl transferase"/>
    <property type="match status" value="1"/>
</dbReference>
<protein>
    <submittedName>
        <fullName evidence="9">Holo-[acyl-carrier-protein] synthase</fullName>
    </submittedName>
</protein>
<evidence type="ECO:0000256" key="6">
    <source>
        <dbReference type="ARBA" id="ARBA00023098"/>
    </source>
</evidence>
<keyword evidence="2" id="KW-0808">Transferase</keyword>
<feature type="domain" description="4'-phosphopantetheinyl transferase" evidence="8">
    <location>
        <begin position="4"/>
        <end position="120"/>
    </location>
</feature>
<dbReference type="GO" id="GO:0008897">
    <property type="term" value="F:holo-[acyl-carrier-protein] synthase activity"/>
    <property type="evidence" value="ECO:0007669"/>
    <property type="project" value="InterPro"/>
</dbReference>
<dbReference type="NCBIfam" id="TIGR00516">
    <property type="entry name" value="acpS"/>
    <property type="match status" value="1"/>
</dbReference>
<proteinExistence type="inferred from homology"/>
<comment type="caution">
    <text evidence="9">The sequence shown here is derived from an EMBL/GenBank/DDBJ whole genome shotgun (WGS) entry which is preliminary data.</text>
</comment>
<dbReference type="EMBL" id="BLAB01000001">
    <property type="protein sequence ID" value="GER94794.1"/>
    <property type="molecule type" value="Genomic_DNA"/>
</dbReference>
<dbReference type="InterPro" id="IPR004568">
    <property type="entry name" value="Ppantetheine-prot_Trfase_dom"/>
</dbReference>
<dbReference type="GO" id="GO:0000287">
    <property type="term" value="F:magnesium ion binding"/>
    <property type="evidence" value="ECO:0007669"/>
    <property type="project" value="InterPro"/>
</dbReference>
<sequence>MIVGIGTDIVEISRIKHAVEKWGKRFLKKIFTEKEISYCYRKKDPFPHLAVRFAAKEAVIKALSSEDRGIKIGNLRSIEILNHPTGKPCINLLENLEAFFEDKFIIHLTLSHERSYAIATVVLERKN</sequence>
<reference evidence="9" key="1">
    <citation type="submission" date="2019-10" db="EMBL/GenBank/DDBJ databases">
        <title>Metagenomic sequencing of thiosulfate-disproportionating enrichment culture.</title>
        <authorList>
            <person name="Umezawa K."/>
            <person name="Kojima H."/>
            <person name="Fukui M."/>
        </authorList>
    </citation>
    <scope>NUCLEOTIDE SEQUENCE</scope>
    <source>
        <strain evidence="9">45J</strain>
    </source>
</reference>
<gene>
    <name evidence="9" type="ORF">A45J_2559</name>
</gene>
<keyword evidence="6" id="KW-0443">Lipid metabolism</keyword>
<dbReference type="Pfam" id="PF01648">
    <property type="entry name" value="ACPS"/>
    <property type="match status" value="1"/>
</dbReference>
<organism evidence="9">
    <name type="scientific">hot springs metagenome</name>
    <dbReference type="NCBI Taxonomy" id="433727"/>
    <lineage>
        <taxon>unclassified sequences</taxon>
        <taxon>metagenomes</taxon>
        <taxon>ecological metagenomes</taxon>
    </lineage>
</organism>
<accession>A0A5J4KZU2</accession>
<evidence type="ECO:0000256" key="2">
    <source>
        <dbReference type="ARBA" id="ARBA00022679"/>
    </source>
</evidence>
<evidence type="ECO:0000256" key="4">
    <source>
        <dbReference type="ARBA" id="ARBA00022832"/>
    </source>
</evidence>
<keyword evidence="3" id="KW-0479">Metal-binding</keyword>
<dbReference type="GO" id="GO:0006633">
    <property type="term" value="P:fatty acid biosynthetic process"/>
    <property type="evidence" value="ECO:0007669"/>
    <property type="project" value="UniProtKB-KW"/>
</dbReference>
<dbReference type="InterPro" id="IPR002582">
    <property type="entry name" value="ACPS"/>
</dbReference>
<evidence type="ECO:0000256" key="5">
    <source>
        <dbReference type="ARBA" id="ARBA00022842"/>
    </source>
</evidence>
<dbReference type="InterPro" id="IPR037143">
    <property type="entry name" value="4-PPantetheinyl_Trfase_dom_sf"/>
</dbReference>
<dbReference type="Gene3D" id="3.90.470.20">
    <property type="entry name" value="4'-phosphopantetheinyl transferase domain"/>
    <property type="match status" value="1"/>
</dbReference>
<keyword evidence="5" id="KW-0460">Magnesium</keyword>
<name>A0A5J4KZU2_9ZZZZ</name>
<evidence type="ECO:0000256" key="3">
    <source>
        <dbReference type="ARBA" id="ARBA00022723"/>
    </source>
</evidence>
<dbReference type="InterPro" id="IPR008278">
    <property type="entry name" value="4-PPantetheinyl_Trfase_dom"/>
</dbReference>
<keyword evidence="7" id="KW-0275">Fatty acid biosynthesis</keyword>
<keyword evidence="1" id="KW-0444">Lipid biosynthesis</keyword>
<dbReference type="NCBIfam" id="TIGR00556">
    <property type="entry name" value="pantethn_trn"/>
    <property type="match status" value="1"/>
</dbReference>
<evidence type="ECO:0000313" key="9">
    <source>
        <dbReference type="EMBL" id="GER94794.1"/>
    </source>
</evidence>
<evidence type="ECO:0000259" key="8">
    <source>
        <dbReference type="Pfam" id="PF01648"/>
    </source>
</evidence>
<evidence type="ECO:0000256" key="1">
    <source>
        <dbReference type="ARBA" id="ARBA00022516"/>
    </source>
</evidence>